<keyword evidence="7" id="KW-1185">Reference proteome</keyword>
<proteinExistence type="inferred from homology"/>
<evidence type="ECO:0000313" key="7">
    <source>
        <dbReference type="Proteomes" id="UP000195570"/>
    </source>
</evidence>
<dbReference type="Pfam" id="PF00459">
    <property type="entry name" value="Inositol_P"/>
    <property type="match status" value="1"/>
</dbReference>
<dbReference type="PANTHER" id="PTHR20854">
    <property type="entry name" value="INOSITOL MONOPHOSPHATASE"/>
    <property type="match status" value="1"/>
</dbReference>
<dbReference type="VEuPathDB" id="TriTrypDB:TEOVI_000012100"/>
<feature type="binding site" evidence="4">
    <location>
        <position position="96"/>
    </location>
    <ligand>
        <name>Mg(2+)</name>
        <dbReference type="ChEBI" id="CHEBI:18420"/>
        <label>1</label>
        <note>catalytic</note>
    </ligand>
</feature>
<evidence type="ECO:0000256" key="1">
    <source>
        <dbReference type="ARBA" id="ARBA00009759"/>
    </source>
</evidence>
<dbReference type="InterPro" id="IPR033942">
    <property type="entry name" value="IMPase"/>
</dbReference>
<dbReference type="CDD" id="cd01639">
    <property type="entry name" value="IMPase"/>
    <property type="match status" value="1"/>
</dbReference>
<dbReference type="Gene3D" id="3.30.540.10">
    <property type="entry name" value="Fructose-1,6-Bisphosphatase, subunit A, domain 1"/>
    <property type="match status" value="1"/>
</dbReference>
<comment type="pathway">
    <text evidence="5">Polyol metabolism; myo-inositol biosynthesis; myo-inositol from D-glucose 6-phosphate: step 2/2.</text>
</comment>
<comment type="similarity">
    <text evidence="1 5">Belongs to the inositol monophosphatase superfamily.</text>
</comment>
<dbReference type="GO" id="GO:0007165">
    <property type="term" value="P:signal transduction"/>
    <property type="evidence" value="ECO:0007669"/>
    <property type="project" value="TreeGrafter"/>
</dbReference>
<dbReference type="InterPro" id="IPR000760">
    <property type="entry name" value="Inositol_monophosphatase-like"/>
</dbReference>
<dbReference type="UniPathway" id="UPA00823">
    <property type="reaction ID" value="UER00788"/>
</dbReference>
<keyword evidence="2 4" id="KW-0479">Metal-binding</keyword>
<dbReference type="Proteomes" id="UP000195570">
    <property type="component" value="Unassembled WGS sequence"/>
</dbReference>
<keyword evidence="5 6" id="KW-0378">Hydrolase</keyword>
<dbReference type="Gene3D" id="3.40.190.80">
    <property type="match status" value="1"/>
</dbReference>
<comment type="caution">
    <text evidence="6">The sequence shown here is derived from an EMBL/GenBank/DDBJ whole genome shotgun (WGS) entry which is preliminary data.</text>
</comment>
<dbReference type="SUPFAM" id="SSF56655">
    <property type="entry name" value="Carbohydrate phosphatase"/>
    <property type="match status" value="1"/>
</dbReference>
<dbReference type="PRINTS" id="PR00377">
    <property type="entry name" value="IMPHPHTASES"/>
</dbReference>
<dbReference type="InterPro" id="IPR020550">
    <property type="entry name" value="Inositol_monophosphatase_CS"/>
</dbReference>
<comment type="cofactor">
    <cofactor evidence="4 5">
        <name>Mg(2+)</name>
        <dbReference type="ChEBI" id="CHEBI:18420"/>
    </cofactor>
</comment>
<dbReference type="EC" id="3.1.3.25" evidence="5"/>
<name>A0A1G4HZG5_TRYEQ</name>
<dbReference type="FunFam" id="3.30.540.10:FF:000033">
    <property type="entry name" value="Inositol-1-monophosphatase"/>
    <property type="match status" value="1"/>
</dbReference>
<dbReference type="PROSITE" id="PS00630">
    <property type="entry name" value="IMP_2"/>
    <property type="match status" value="1"/>
</dbReference>
<evidence type="ECO:0000256" key="5">
    <source>
        <dbReference type="RuleBase" id="RU364068"/>
    </source>
</evidence>
<accession>A0A1G4HZG5</accession>
<dbReference type="GO" id="GO:0046854">
    <property type="term" value="P:phosphatidylinositol phosphate biosynthetic process"/>
    <property type="evidence" value="ECO:0007669"/>
    <property type="project" value="InterPro"/>
</dbReference>
<gene>
    <name evidence="6" type="ORF">TEOVI_000012100</name>
</gene>
<keyword evidence="3 4" id="KW-0460">Magnesium</keyword>
<dbReference type="AlphaFoldDB" id="A0A1G4HZG5"/>
<dbReference type="GeneID" id="92374061"/>
<dbReference type="PANTHER" id="PTHR20854:SF22">
    <property type="entry name" value="INOSITOL-1-MONOPHOSPHATASE"/>
    <property type="match status" value="1"/>
</dbReference>
<dbReference type="GO" id="GO:0046872">
    <property type="term" value="F:metal ion binding"/>
    <property type="evidence" value="ECO:0007669"/>
    <property type="project" value="UniProtKB-KW"/>
</dbReference>
<dbReference type="GO" id="GO:0008934">
    <property type="term" value="F:inositol monophosphate 1-phosphatase activity"/>
    <property type="evidence" value="ECO:0007669"/>
    <property type="project" value="InterPro"/>
</dbReference>
<evidence type="ECO:0000256" key="3">
    <source>
        <dbReference type="ARBA" id="ARBA00022842"/>
    </source>
</evidence>
<sequence>MPINNCELDAALQLALRAAHGVACTIDKAMEERDTTLLDIQTRENGEGLITQYDKQCEEEIIAILRLGAPSYDIISEELHSDTVLTDAPTWMVSTINGTSSFIHGLFDCCVSIALVVDKEPVIGVVNAPRLHEVYSAIRGRGAYLNGQRIRVSETRSINQSVVYLHNPCGEGEVVVNTVIEMQKEFTRMPVHALRVHGSVALDMCFIATGRAELFLKVGVHPWDVAAATVIVREAGGVVHDIDNLNILDLTTCTVCCANSSEISNIGVGVAAKHGYKKSVLGC</sequence>
<comment type="catalytic activity">
    <reaction evidence="5">
        <text>a myo-inositol phosphate + H2O = myo-inositol + phosphate</text>
        <dbReference type="Rhea" id="RHEA:24056"/>
        <dbReference type="ChEBI" id="CHEBI:15377"/>
        <dbReference type="ChEBI" id="CHEBI:17268"/>
        <dbReference type="ChEBI" id="CHEBI:43474"/>
        <dbReference type="ChEBI" id="CHEBI:84139"/>
        <dbReference type="EC" id="3.1.3.25"/>
    </reaction>
</comment>
<dbReference type="EMBL" id="CZPT02000133">
    <property type="protein sequence ID" value="SCU64728.1"/>
    <property type="molecule type" value="Genomic_DNA"/>
</dbReference>
<reference evidence="6" key="1">
    <citation type="submission" date="2016-09" db="EMBL/GenBank/DDBJ databases">
        <authorList>
            <person name="Hebert L."/>
            <person name="Moumen B."/>
        </authorList>
    </citation>
    <scope>NUCLEOTIDE SEQUENCE [LARGE SCALE GENOMIC DNA]</scope>
    <source>
        <strain evidence="6">OVI</strain>
    </source>
</reference>
<feature type="binding site" evidence="4">
    <location>
        <position position="224"/>
    </location>
    <ligand>
        <name>Mg(2+)</name>
        <dbReference type="ChEBI" id="CHEBI:18420"/>
        <label>1</label>
        <note>catalytic</note>
    </ligand>
</feature>
<organism evidence="6 7">
    <name type="scientific">Trypanosoma equiperdum</name>
    <dbReference type="NCBI Taxonomy" id="5694"/>
    <lineage>
        <taxon>Eukaryota</taxon>
        <taxon>Discoba</taxon>
        <taxon>Euglenozoa</taxon>
        <taxon>Kinetoplastea</taxon>
        <taxon>Metakinetoplastina</taxon>
        <taxon>Trypanosomatida</taxon>
        <taxon>Trypanosomatidae</taxon>
        <taxon>Trypanosoma</taxon>
    </lineage>
</organism>
<evidence type="ECO:0000256" key="2">
    <source>
        <dbReference type="ARBA" id="ARBA00022723"/>
    </source>
</evidence>
<evidence type="ECO:0000256" key="4">
    <source>
        <dbReference type="PIRSR" id="PIRSR600760-2"/>
    </source>
</evidence>
<protein>
    <recommendedName>
        <fullName evidence="5">Inositol-1-monophosphatase</fullName>
        <ecNumber evidence="5">3.1.3.25</ecNumber>
    </recommendedName>
</protein>
<dbReference type="RefSeq" id="XP_067076440.1">
    <property type="nucleotide sequence ID" value="XM_067220339.1"/>
</dbReference>
<feature type="binding site" evidence="4">
    <location>
        <position position="77"/>
    </location>
    <ligand>
        <name>Mg(2+)</name>
        <dbReference type="ChEBI" id="CHEBI:18420"/>
        <label>1</label>
        <note>catalytic</note>
    </ligand>
</feature>
<dbReference type="GO" id="GO:0006021">
    <property type="term" value="P:inositol biosynthetic process"/>
    <property type="evidence" value="ECO:0007669"/>
    <property type="project" value="UniProtKB-UniPathway"/>
</dbReference>
<evidence type="ECO:0000313" key="6">
    <source>
        <dbReference type="EMBL" id="SCU64728.1"/>
    </source>
</evidence>